<dbReference type="AlphaFoldDB" id="A0A7U3URC6"/>
<feature type="transmembrane region" description="Helical" evidence="6">
    <location>
        <begin position="135"/>
        <end position="154"/>
    </location>
</feature>
<keyword evidence="2" id="KW-1003">Cell membrane</keyword>
<feature type="transmembrane region" description="Helical" evidence="6">
    <location>
        <begin position="279"/>
        <end position="303"/>
    </location>
</feature>
<dbReference type="EMBL" id="AP018365">
    <property type="protein sequence ID" value="BBA97397.1"/>
    <property type="molecule type" value="Genomic_DNA"/>
</dbReference>
<feature type="transmembrane region" description="Helical" evidence="6">
    <location>
        <begin position="401"/>
        <end position="419"/>
    </location>
</feature>
<feature type="transmembrane region" description="Helical" evidence="6">
    <location>
        <begin position="359"/>
        <end position="381"/>
    </location>
</feature>
<reference evidence="7 8" key="4">
    <citation type="journal article" date="2020" name="Sci. Rep.">
        <title>beta-carboline chemical signals induce reveromycin production through a LuxR family regulator in Streptomyces sp. SN-593.</title>
        <authorList>
            <person name="Panthee S."/>
            <person name="Kito N."/>
            <person name="Hayashi T."/>
            <person name="Shimizu T."/>
            <person name="Ishikawa J."/>
            <person name="Hamamoto H."/>
            <person name="Osada H."/>
            <person name="Takahashi S."/>
        </authorList>
    </citation>
    <scope>NUCLEOTIDE SEQUENCE [LARGE SCALE GENOMIC DNA]</scope>
    <source>
        <strain evidence="7 8">SN-593</strain>
    </source>
</reference>
<feature type="transmembrane region" description="Helical" evidence="6">
    <location>
        <begin position="457"/>
        <end position="478"/>
    </location>
</feature>
<dbReference type="GO" id="GO:0005886">
    <property type="term" value="C:plasma membrane"/>
    <property type="evidence" value="ECO:0007669"/>
    <property type="project" value="UniProtKB-SubCell"/>
</dbReference>
<feature type="transmembrane region" description="Helical" evidence="6">
    <location>
        <begin position="166"/>
        <end position="188"/>
    </location>
</feature>
<organism evidence="7 8">
    <name type="scientific">Actinacidiphila reveromycinica</name>
    <dbReference type="NCBI Taxonomy" id="659352"/>
    <lineage>
        <taxon>Bacteria</taxon>
        <taxon>Bacillati</taxon>
        <taxon>Actinomycetota</taxon>
        <taxon>Actinomycetes</taxon>
        <taxon>Kitasatosporales</taxon>
        <taxon>Streptomycetaceae</taxon>
        <taxon>Actinacidiphila</taxon>
    </lineage>
</organism>
<reference evidence="7 8" key="1">
    <citation type="journal article" date="2010" name="J. Bacteriol.">
        <title>Biochemical characterization of a novel indole prenyltransferase from Streptomyces sp. SN-593.</title>
        <authorList>
            <person name="Takahashi S."/>
            <person name="Takagi H."/>
            <person name="Toyoda A."/>
            <person name="Uramoto M."/>
            <person name="Nogawa T."/>
            <person name="Ueki M."/>
            <person name="Sakaki Y."/>
            <person name="Osada H."/>
        </authorList>
    </citation>
    <scope>NUCLEOTIDE SEQUENCE [LARGE SCALE GENOMIC DNA]</scope>
    <source>
        <strain evidence="7 8">SN-593</strain>
    </source>
</reference>
<dbReference type="KEGG" id="arev:RVR_3116"/>
<reference evidence="7 8" key="3">
    <citation type="journal article" date="2011" name="Nat. Chem. Biol.">
        <title>Reveromycin A biosynthesis uses RevG and RevJ for stereospecific spiroacetal formation.</title>
        <authorList>
            <person name="Takahashi S."/>
            <person name="Toyoda A."/>
            <person name="Sekiyama Y."/>
            <person name="Takagi H."/>
            <person name="Nogawa T."/>
            <person name="Uramoto M."/>
            <person name="Suzuki R."/>
            <person name="Koshino H."/>
            <person name="Kumano T."/>
            <person name="Panthee S."/>
            <person name="Dairi T."/>
            <person name="Ishikawa J."/>
            <person name="Ikeda H."/>
            <person name="Sakaki Y."/>
            <person name="Osada H."/>
        </authorList>
    </citation>
    <scope>NUCLEOTIDE SEQUENCE [LARGE SCALE GENOMIC DNA]</scope>
    <source>
        <strain evidence="7 8">SN-593</strain>
    </source>
</reference>
<protein>
    <recommendedName>
        <fullName evidence="9">Polysaccharide biosynthesis protein</fullName>
    </recommendedName>
</protein>
<dbReference type="RefSeq" id="WP_202233697.1">
    <property type="nucleotide sequence ID" value="NZ_AP018365.1"/>
</dbReference>
<comment type="subcellular location">
    <subcellularLocation>
        <location evidence="1">Cell membrane</location>
        <topology evidence="1">Multi-pass membrane protein</topology>
    </subcellularLocation>
</comment>
<dbReference type="InterPro" id="IPR050833">
    <property type="entry name" value="Poly_Biosynth_Transport"/>
</dbReference>
<dbReference type="PANTHER" id="PTHR30250:SF11">
    <property type="entry name" value="O-ANTIGEN TRANSPORTER-RELATED"/>
    <property type="match status" value="1"/>
</dbReference>
<dbReference type="Proteomes" id="UP000595703">
    <property type="component" value="Chromosome"/>
</dbReference>
<reference evidence="7 8" key="2">
    <citation type="journal article" date="2011" name="J. Antibiot.">
        <title>Furaquinocins I and J: novel polyketide isoprenoid hybrid compounds from Streptomyces reveromyceticus SN-593.</title>
        <authorList>
            <person name="Panthee S."/>
            <person name="Takahashi S."/>
            <person name="Takagi H."/>
            <person name="Nogawa T."/>
            <person name="Oowada E."/>
            <person name="Uramoto M."/>
            <person name="Osada H."/>
        </authorList>
    </citation>
    <scope>NUCLEOTIDE SEQUENCE [LARGE SCALE GENOMIC DNA]</scope>
    <source>
        <strain evidence="7 8">SN-593</strain>
    </source>
</reference>
<feature type="transmembrane region" description="Helical" evidence="6">
    <location>
        <begin position="100"/>
        <end position="123"/>
    </location>
</feature>
<evidence type="ECO:0000256" key="6">
    <source>
        <dbReference type="SAM" id="Phobius"/>
    </source>
</evidence>
<feature type="transmembrane region" description="Helical" evidence="6">
    <location>
        <begin position="194"/>
        <end position="216"/>
    </location>
</feature>
<sequence length="512" mass="51896">MAEAPAGAAGGRARRLGRRAVDVLPPGTALVGAGTVVLGLASYIQLAAAGRTLPSDRMAGVSVLWTLVFSVGLGLFFPIEQEMTRLVAARVVAGEGTGPVLRRGLASSLGLLAAVCVPVAVFARPIADRLFDGELSLVGALCAAFGALSLAYAGRGMLAGTGRFTAYGAQLALDGVLRVVCSVLLAVAGTHAPLPFAAVLVVPTLLSVAATLPWVLRAARYGARDAAGVRGARAAAGPAAGPLAGGGAGAPGAPAASGPVVRPGGSTALRPVPPLPWRALWSGLLALIPSTLLAQLLVNVSVISVKLLAPDDTAFITALLSAVVLARVPLFVFGSLQASLLRGLSEAVAAGDRAAYRQLLLRTATFTGLLGGTGGVVAVALGPWLVPRLFGSPDLLGWADFAWLSAGTLCYMLASVLGQALQTTGGHGRQLLSWAVGTAALLAVTASPLPIRDRVEIAYAAGAAITAVMLSIRVTYAIRKQPPRHFDRQAGWTDALSGTNAMEPADRPQSVE</sequence>
<feature type="transmembrane region" description="Helical" evidence="6">
    <location>
        <begin position="58"/>
        <end position="79"/>
    </location>
</feature>
<keyword evidence="5 6" id="KW-0472">Membrane</keyword>
<evidence type="ECO:0000313" key="8">
    <source>
        <dbReference type="Proteomes" id="UP000595703"/>
    </source>
</evidence>
<evidence type="ECO:0000256" key="2">
    <source>
        <dbReference type="ARBA" id="ARBA00022475"/>
    </source>
</evidence>
<dbReference type="PANTHER" id="PTHR30250">
    <property type="entry name" value="PST FAMILY PREDICTED COLANIC ACID TRANSPORTER"/>
    <property type="match status" value="1"/>
</dbReference>
<proteinExistence type="predicted"/>
<accession>A0A7U3URC6</accession>
<keyword evidence="4 6" id="KW-1133">Transmembrane helix</keyword>
<feature type="transmembrane region" description="Helical" evidence="6">
    <location>
        <begin position="23"/>
        <end position="46"/>
    </location>
</feature>
<feature type="transmembrane region" description="Helical" evidence="6">
    <location>
        <begin position="431"/>
        <end position="451"/>
    </location>
</feature>
<evidence type="ECO:0000256" key="1">
    <source>
        <dbReference type="ARBA" id="ARBA00004651"/>
    </source>
</evidence>
<name>A0A7U3URC6_9ACTN</name>
<keyword evidence="3 6" id="KW-0812">Transmembrane</keyword>
<gene>
    <name evidence="7" type="ORF">RVR_3116</name>
</gene>
<evidence type="ECO:0008006" key="9">
    <source>
        <dbReference type="Google" id="ProtNLM"/>
    </source>
</evidence>
<evidence type="ECO:0000256" key="3">
    <source>
        <dbReference type="ARBA" id="ARBA00022692"/>
    </source>
</evidence>
<evidence type="ECO:0000313" key="7">
    <source>
        <dbReference type="EMBL" id="BBA97397.1"/>
    </source>
</evidence>
<keyword evidence="8" id="KW-1185">Reference proteome</keyword>
<evidence type="ECO:0000256" key="4">
    <source>
        <dbReference type="ARBA" id="ARBA00022989"/>
    </source>
</evidence>
<feature type="transmembrane region" description="Helical" evidence="6">
    <location>
        <begin position="315"/>
        <end position="338"/>
    </location>
</feature>
<evidence type="ECO:0000256" key="5">
    <source>
        <dbReference type="ARBA" id="ARBA00023136"/>
    </source>
</evidence>